<dbReference type="GO" id="GO:0016740">
    <property type="term" value="F:transferase activity"/>
    <property type="evidence" value="ECO:0007669"/>
    <property type="project" value="UniProtKB-KW"/>
</dbReference>
<proteinExistence type="predicted"/>
<dbReference type="RefSeq" id="WP_182462610.1">
    <property type="nucleotide sequence ID" value="NZ_CP059732.1"/>
</dbReference>
<dbReference type="InterPro" id="IPR029044">
    <property type="entry name" value="Nucleotide-diphossugar_trans"/>
</dbReference>
<evidence type="ECO:0000313" key="1">
    <source>
        <dbReference type="EMBL" id="QMW05264.1"/>
    </source>
</evidence>
<dbReference type="Proteomes" id="UP000515369">
    <property type="component" value="Chromosome"/>
</dbReference>
<dbReference type="KEGG" id="sfol:H3H32_10445"/>
<organism evidence="1 2">
    <name type="scientific">Spirosoma foliorum</name>
    <dbReference type="NCBI Taxonomy" id="2710596"/>
    <lineage>
        <taxon>Bacteria</taxon>
        <taxon>Pseudomonadati</taxon>
        <taxon>Bacteroidota</taxon>
        <taxon>Cytophagia</taxon>
        <taxon>Cytophagales</taxon>
        <taxon>Cytophagaceae</taxon>
        <taxon>Spirosoma</taxon>
    </lineage>
</organism>
<dbReference type="AlphaFoldDB" id="A0A7G5H2C2"/>
<dbReference type="SUPFAM" id="SSF53448">
    <property type="entry name" value="Nucleotide-diphospho-sugar transferases"/>
    <property type="match status" value="1"/>
</dbReference>
<name>A0A7G5H2C2_9BACT</name>
<accession>A0A7G5H2C2</accession>
<dbReference type="EMBL" id="CP059732">
    <property type="protein sequence ID" value="QMW05264.1"/>
    <property type="molecule type" value="Genomic_DNA"/>
</dbReference>
<reference evidence="1 2" key="1">
    <citation type="submission" date="2020-07" db="EMBL/GenBank/DDBJ databases">
        <title>Spirosoma foliorum sp. nov., isolated from the leaves on the Nejang mountain Korea, Republic of.</title>
        <authorList>
            <person name="Ho H."/>
            <person name="Lee Y.-J."/>
            <person name="Nurcahyanto D.-A."/>
            <person name="Kim S.-G."/>
        </authorList>
    </citation>
    <scope>NUCLEOTIDE SEQUENCE [LARGE SCALE GENOMIC DNA]</scope>
    <source>
        <strain evidence="1 2">PL0136</strain>
    </source>
</reference>
<gene>
    <name evidence="1" type="ORF">H3H32_10445</name>
</gene>
<keyword evidence="1" id="KW-0808">Transferase</keyword>
<evidence type="ECO:0000313" key="2">
    <source>
        <dbReference type="Proteomes" id="UP000515369"/>
    </source>
</evidence>
<dbReference type="Gene3D" id="3.90.550.10">
    <property type="entry name" value="Spore Coat Polysaccharide Biosynthesis Protein SpsA, Chain A"/>
    <property type="match status" value="1"/>
</dbReference>
<keyword evidence="2" id="KW-1185">Reference proteome</keyword>
<protein>
    <submittedName>
        <fullName evidence="1">Glycosyltransferase</fullName>
    </submittedName>
</protein>
<sequence length="317" mass="35916">MPAPIVLFAFKRVDELQQTLTALQNNYLASESELYVFVDGPRPERADEAAKVDAVRALVDCVTGFKQVHRVYQKQNQGCANSIIAGVTSVVQKHKSVIVLEDDIVTSRNFLDYMNQCLAEYADTPKVFSIGGYTFPFSRPSGYESDVYFFGRSCAWGWAIWADRWQKVDWELTDFDAFIADEAARKAFNKDGQDRVRMLTRAQTKEIDAWDIRLCYSEFKANGVTVYPTVSKTINIGVDSIDSTTEVVYNRYKTALDSGVSRQFYLPTSVVINPDYAQRFRRKFSIPVRAWNKLKTYLMLGLSALKSGGGITNWVGK</sequence>